<dbReference type="SUPFAM" id="SSF52021">
    <property type="entry name" value="Carbamoyl phosphate synthetase, small subunit N-terminal domain"/>
    <property type="match status" value="1"/>
</dbReference>
<dbReference type="NCBIfam" id="NF009475">
    <property type="entry name" value="PRK12838.1"/>
    <property type="match status" value="1"/>
</dbReference>
<proteinExistence type="inferred from homology"/>
<dbReference type="EC" id="6.3.5.5" evidence="8"/>
<comment type="subunit">
    <text evidence="8">Composed of two chains; the small (or glutamine) chain promotes the hydrolysis of glutamine to ammonia, which is used by the large (or ammonia) chain to synthesize carbamoyl phosphate. Tetramer of heterodimers (alpha,beta)4.</text>
</comment>
<dbReference type="GO" id="GO:0044205">
    <property type="term" value="P:'de novo' UMP biosynthetic process"/>
    <property type="evidence" value="ECO:0007669"/>
    <property type="project" value="UniProtKB-UniRule"/>
</dbReference>
<feature type="binding site" evidence="8">
    <location>
        <position position="218"/>
    </location>
    <ligand>
        <name>L-glutamine</name>
        <dbReference type="ChEBI" id="CHEBI:58359"/>
    </ligand>
</feature>
<organism evidence="10 11">
    <name type="scientific">Niallia circulans</name>
    <name type="common">Bacillus circulans</name>
    <dbReference type="NCBI Taxonomy" id="1397"/>
    <lineage>
        <taxon>Bacteria</taxon>
        <taxon>Bacillati</taxon>
        <taxon>Bacillota</taxon>
        <taxon>Bacilli</taxon>
        <taxon>Bacillales</taxon>
        <taxon>Bacillaceae</taxon>
        <taxon>Niallia</taxon>
    </lineage>
</organism>
<keyword evidence="4 8" id="KW-0547">Nucleotide-binding</keyword>
<feature type="region of interest" description="CPSase" evidence="8">
    <location>
        <begin position="1"/>
        <end position="167"/>
    </location>
</feature>
<evidence type="ECO:0000259" key="9">
    <source>
        <dbReference type="SMART" id="SM01097"/>
    </source>
</evidence>
<feature type="domain" description="Carbamoyl-phosphate synthase small subunit N-terminal" evidence="9">
    <location>
        <begin position="1"/>
        <end position="133"/>
    </location>
</feature>
<feature type="binding site" evidence="8">
    <location>
        <position position="288"/>
    </location>
    <ligand>
        <name>L-glutamine</name>
        <dbReference type="ChEBI" id="CHEBI:58359"/>
    </ligand>
</feature>
<dbReference type="HAMAP" id="MF_01209">
    <property type="entry name" value="CPSase_S_chain"/>
    <property type="match status" value="1"/>
</dbReference>
<feature type="binding site" evidence="8">
    <location>
        <position position="47"/>
    </location>
    <ligand>
        <name>L-glutamine</name>
        <dbReference type="ChEBI" id="CHEBI:58359"/>
    </ligand>
</feature>
<dbReference type="RefSeq" id="WP_047942481.1">
    <property type="nucleotide sequence ID" value="NZ_CP053989.1"/>
</dbReference>
<keyword evidence="8" id="KW-0055">Arginine biosynthesis</keyword>
<comment type="catalytic activity">
    <reaction evidence="8">
        <text>L-glutamine + H2O = L-glutamate + NH4(+)</text>
        <dbReference type="Rhea" id="RHEA:15889"/>
        <dbReference type="ChEBI" id="CHEBI:15377"/>
        <dbReference type="ChEBI" id="CHEBI:28938"/>
        <dbReference type="ChEBI" id="CHEBI:29985"/>
        <dbReference type="ChEBI" id="CHEBI:58359"/>
    </reaction>
</comment>
<dbReference type="PANTHER" id="PTHR43418:SF7">
    <property type="entry name" value="CARBAMOYL-PHOSPHATE SYNTHASE SMALL CHAIN"/>
    <property type="match status" value="1"/>
</dbReference>
<dbReference type="SMART" id="SM01097">
    <property type="entry name" value="CPSase_sm_chain"/>
    <property type="match status" value="1"/>
</dbReference>
<evidence type="ECO:0000256" key="1">
    <source>
        <dbReference type="ARBA" id="ARBA00005077"/>
    </source>
</evidence>
<dbReference type="Proteomes" id="UP000036045">
    <property type="component" value="Unassembled WGS sequence"/>
</dbReference>
<keyword evidence="5 8" id="KW-0067">ATP-binding</keyword>
<dbReference type="Pfam" id="PF00988">
    <property type="entry name" value="CPSase_sm_chain"/>
    <property type="match status" value="1"/>
</dbReference>
<dbReference type="InterPro" id="IPR029062">
    <property type="entry name" value="Class_I_gatase-like"/>
</dbReference>
<dbReference type="UniPathway" id="UPA00070">
    <property type="reaction ID" value="UER00115"/>
</dbReference>
<name>A0A0J1IJP6_NIACI</name>
<feature type="binding site" evidence="8">
    <location>
        <position position="244"/>
    </location>
    <ligand>
        <name>L-glutamine</name>
        <dbReference type="ChEBI" id="CHEBI:58359"/>
    </ligand>
</feature>
<dbReference type="EMBL" id="LDPH01000010">
    <property type="protein sequence ID" value="KLV26186.1"/>
    <property type="molecule type" value="Genomic_DNA"/>
</dbReference>
<dbReference type="PANTHER" id="PTHR43418">
    <property type="entry name" value="MULTIFUNCTIONAL TRYPTOPHAN BIOSYNTHESIS PROTEIN-RELATED"/>
    <property type="match status" value="1"/>
</dbReference>
<comment type="function">
    <text evidence="8">Small subunit of the glutamine-dependent carbamoyl phosphate synthetase (CPSase). CPSase catalyzes the formation of carbamoyl phosphate from the ammonia moiety of glutamine, carbonate, and phosphate donated by ATP, constituting the first step of 2 biosynthetic pathways, one leading to arginine and/or urea and the other to pyrimidine nucleotides. The small subunit (glutamine amidotransferase) binds and cleaves glutamine to supply the large subunit with the substrate ammonia.</text>
</comment>
<dbReference type="OrthoDB" id="9804328at2"/>
<dbReference type="InterPro" id="IPR050472">
    <property type="entry name" value="Anth_synth/Amidotransfase"/>
</dbReference>
<feature type="active site" evidence="8">
    <location>
        <position position="328"/>
    </location>
</feature>
<accession>A0A0J1IJP6</accession>
<comment type="pathway">
    <text evidence="8">Pyrimidine metabolism; UMP biosynthesis via de novo pathway; (S)-dihydroorotate from bicarbonate: step 1/3.</text>
</comment>
<evidence type="ECO:0000313" key="10">
    <source>
        <dbReference type="EMBL" id="KLV26186.1"/>
    </source>
</evidence>
<evidence type="ECO:0000256" key="5">
    <source>
        <dbReference type="ARBA" id="ARBA00022840"/>
    </source>
</evidence>
<evidence type="ECO:0000256" key="2">
    <source>
        <dbReference type="ARBA" id="ARBA00007800"/>
    </source>
</evidence>
<dbReference type="InterPro" id="IPR006274">
    <property type="entry name" value="CarbamoylP_synth_ssu"/>
</dbReference>
<dbReference type="Pfam" id="PF00117">
    <property type="entry name" value="GATase"/>
    <property type="match status" value="1"/>
</dbReference>
<dbReference type="InterPro" id="IPR017926">
    <property type="entry name" value="GATASE"/>
</dbReference>
<evidence type="ECO:0000256" key="4">
    <source>
        <dbReference type="ARBA" id="ARBA00022741"/>
    </source>
</evidence>
<dbReference type="SUPFAM" id="SSF52317">
    <property type="entry name" value="Class I glutamine amidotransferase-like"/>
    <property type="match status" value="1"/>
</dbReference>
<keyword evidence="11" id="KW-1185">Reference proteome</keyword>
<dbReference type="InterPro" id="IPR002474">
    <property type="entry name" value="CarbamoylP_synth_ssu_N"/>
</dbReference>
<dbReference type="AlphaFoldDB" id="A0A0J1IJP6"/>
<dbReference type="GeneID" id="56348522"/>
<comment type="caution">
    <text evidence="10">The sequence shown here is derived from an EMBL/GenBank/DDBJ whole genome shotgun (WGS) entry which is preliminary data.</text>
</comment>
<evidence type="ECO:0000313" key="11">
    <source>
        <dbReference type="Proteomes" id="UP000036045"/>
    </source>
</evidence>
<comment type="similarity">
    <text evidence="2 8">Belongs to the CarA family.</text>
</comment>
<feature type="binding site" evidence="8">
    <location>
        <position position="247"/>
    </location>
    <ligand>
        <name>L-glutamine</name>
        <dbReference type="ChEBI" id="CHEBI:58359"/>
    </ligand>
</feature>
<protein>
    <recommendedName>
        <fullName evidence="8">Carbamoyl phosphate synthase small chain</fullName>
        <ecNumber evidence="8">6.3.5.5</ecNumber>
    </recommendedName>
    <alternativeName>
        <fullName evidence="8">Carbamoyl phosphate synthetase glutamine chain</fullName>
    </alternativeName>
</protein>
<dbReference type="PATRIC" id="fig|1397.4.peg.616"/>
<evidence type="ECO:0000256" key="8">
    <source>
        <dbReference type="HAMAP-Rule" id="MF_01209"/>
    </source>
</evidence>
<dbReference type="Gene3D" id="3.50.30.20">
    <property type="entry name" value="Carbamoyl-phosphate synthase small subunit, N-terminal domain"/>
    <property type="match status" value="1"/>
</dbReference>
<dbReference type="Gene3D" id="3.40.50.880">
    <property type="match status" value="1"/>
</dbReference>
<gene>
    <name evidence="8" type="primary">carA</name>
    <name evidence="10" type="ORF">ABW02_12560</name>
</gene>
<dbReference type="GO" id="GO:0006526">
    <property type="term" value="P:L-arginine biosynthetic process"/>
    <property type="evidence" value="ECO:0007669"/>
    <property type="project" value="UniProtKB-UniRule"/>
</dbReference>
<evidence type="ECO:0000256" key="7">
    <source>
        <dbReference type="ARBA" id="ARBA00048816"/>
    </source>
</evidence>
<keyword evidence="8" id="KW-0028">Amino-acid biosynthesis</keyword>
<feature type="active site" description="Nucleophile" evidence="8">
    <location>
        <position position="243"/>
    </location>
</feature>
<sequence>MEGYLHLSNGVKYKGDFVTNSDAKEIKGEIVFFTGMTGYQEVLTDPSYKDQIIVFTYPLIGNYGINKEDFESKKPHVAGVIVYESNSDAFHYQAEYSLQQYLNKWNIPMLAHVDTRSIVKNIRKSGSMPAIITEEKEVSVPTFALKEDVKVAKVSEMNFQTYGQGEYHIVLVDFGKKESMLTALLERECQVTVVPYNTPFTSIKSLQPDGILLSNGPGNPKELISILPTIKAVIKHYPTLGICLGHQLAALALGAETTKLSFGHRGANHPVMDRKKKKVIMSSQNHSYVVKEESLSATGCEARFYNLHDGSVEGLSHSIYPLQTVQFHPEANPGPSEGCYIFDEFIENVKANNGRVFAYA</sequence>
<evidence type="ECO:0000256" key="3">
    <source>
        <dbReference type="ARBA" id="ARBA00022598"/>
    </source>
</evidence>
<dbReference type="UniPathway" id="UPA00068">
    <property type="reaction ID" value="UER00171"/>
</dbReference>
<dbReference type="GO" id="GO:0004359">
    <property type="term" value="F:glutaminase activity"/>
    <property type="evidence" value="ECO:0007669"/>
    <property type="project" value="RHEA"/>
</dbReference>
<keyword evidence="8" id="KW-0665">Pyrimidine biosynthesis</keyword>
<dbReference type="CDD" id="cd01744">
    <property type="entry name" value="GATase1_CPSase"/>
    <property type="match status" value="1"/>
</dbReference>
<dbReference type="GO" id="GO:0005524">
    <property type="term" value="F:ATP binding"/>
    <property type="evidence" value="ECO:0007669"/>
    <property type="project" value="UniProtKB-UniRule"/>
</dbReference>
<comment type="caution">
    <text evidence="8">Lacks conserved residue(s) required for the propagation of feature annotation.</text>
</comment>
<evidence type="ECO:0000256" key="6">
    <source>
        <dbReference type="ARBA" id="ARBA00022962"/>
    </source>
</evidence>
<feature type="binding site" evidence="8">
    <location>
        <position position="216"/>
    </location>
    <ligand>
        <name>L-glutamine</name>
        <dbReference type="ChEBI" id="CHEBI:58359"/>
    </ligand>
</feature>
<feature type="binding site" evidence="8">
    <location>
        <position position="285"/>
    </location>
    <ligand>
        <name>L-glutamine</name>
        <dbReference type="ChEBI" id="CHEBI:58359"/>
    </ligand>
</feature>
<dbReference type="PRINTS" id="PR00099">
    <property type="entry name" value="CPSGATASE"/>
</dbReference>
<dbReference type="InterPro" id="IPR035686">
    <property type="entry name" value="CPSase_GATase1"/>
</dbReference>
<dbReference type="GO" id="GO:0004088">
    <property type="term" value="F:carbamoyl-phosphate synthase (glutamine-hydrolyzing) activity"/>
    <property type="evidence" value="ECO:0007669"/>
    <property type="project" value="UniProtKB-UniRule"/>
</dbReference>
<dbReference type="NCBIfam" id="TIGR01368">
    <property type="entry name" value="CPSaseIIsmall"/>
    <property type="match status" value="1"/>
</dbReference>
<dbReference type="GO" id="GO:0006541">
    <property type="term" value="P:glutamine metabolic process"/>
    <property type="evidence" value="ECO:0007669"/>
    <property type="project" value="InterPro"/>
</dbReference>
<dbReference type="InterPro" id="IPR036480">
    <property type="entry name" value="CarbP_synth_ssu_N_sf"/>
</dbReference>
<comment type="pathway">
    <text evidence="1 8">Amino-acid biosynthesis; L-arginine biosynthesis; carbamoyl phosphate from bicarbonate: step 1/1.</text>
</comment>
<dbReference type="GO" id="GO:0006207">
    <property type="term" value="P:'de novo' pyrimidine nucleobase biosynthetic process"/>
    <property type="evidence" value="ECO:0007669"/>
    <property type="project" value="InterPro"/>
</dbReference>
<comment type="catalytic activity">
    <reaction evidence="7 8">
        <text>hydrogencarbonate + L-glutamine + 2 ATP + H2O = carbamoyl phosphate + L-glutamate + 2 ADP + phosphate + 2 H(+)</text>
        <dbReference type="Rhea" id="RHEA:18633"/>
        <dbReference type="ChEBI" id="CHEBI:15377"/>
        <dbReference type="ChEBI" id="CHEBI:15378"/>
        <dbReference type="ChEBI" id="CHEBI:17544"/>
        <dbReference type="ChEBI" id="CHEBI:29985"/>
        <dbReference type="ChEBI" id="CHEBI:30616"/>
        <dbReference type="ChEBI" id="CHEBI:43474"/>
        <dbReference type="ChEBI" id="CHEBI:58228"/>
        <dbReference type="ChEBI" id="CHEBI:58359"/>
        <dbReference type="ChEBI" id="CHEBI:456216"/>
        <dbReference type="EC" id="6.3.5.5"/>
    </reaction>
</comment>
<dbReference type="PROSITE" id="PS51273">
    <property type="entry name" value="GATASE_TYPE_1"/>
    <property type="match status" value="1"/>
</dbReference>
<feature type="active site" evidence="8">
    <location>
        <position position="330"/>
    </location>
</feature>
<keyword evidence="6 8" id="KW-0315">Glutamine amidotransferase</keyword>
<keyword evidence="3 8" id="KW-0436">Ligase</keyword>
<dbReference type="PRINTS" id="PR00096">
    <property type="entry name" value="GATASE"/>
</dbReference>
<reference evidence="10 11" key="1">
    <citation type="submission" date="2015-05" db="EMBL/GenBank/DDBJ databases">
        <title>Whole genome sequence and identification of bacterial endophytes from Costus igneus.</title>
        <authorList>
            <person name="Lee Y.P."/>
            <person name="Gan H.M."/>
            <person name="Eng W."/>
            <person name="Wheatley M.S."/>
            <person name="Caraballo A."/>
            <person name="Polter S."/>
            <person name="Savka M.A."/>
            <person name="Hudson A.O."/>
        </authorList>
    </citation>
    <scope>NUCLEOTIDE SEQUENCE [LARGE SCALE GENOMIC DNA]</scope>
    <source>
        <strain evidence="10 11">RIT379</strain>
    </source>
</reference>